<evidence type="ECO:0000313" key="2">
    <source>
        <dbReference type="Proteomes" id="UP000027120"/>
    </source>
</evidence>
<name>A0A067DKA2_CITSI</name>
<dbReference type="PANTHER" id="PTHR11697:SF230">
    <property type="entry name" value="ZINC FINGER, MYM DOMAIN CONTAINING 1"/>
    <property type="match status" value="1"/>
</dbReference>
<gene>
    <name evidence="1" type="ORF">CISIN_1g0451061mg</name>
</gene>
<accession>A0A067DKA2</accession>
<feature type="non-terminal residue" evidence="1">
    <location>
        <position position="1"/>
    </location>
</feature>
<keyword evidence="2" id="KW-1185">Reference proteome</keyword>
<evidence type="ECO:0000313" key="1">
    <source>
        <dbReference type="EMBL" id="KDO39452.1"/>
    </source>
</evidence>
<sequence>TMLVNVVGASTKHRDVNVVGASTKRRDILQEKHDQAVIKALDDGELSSGRGLNQEVTLKRSADTRWGSHYGTLLSIITMFPSIIGMLEIISNEGNSEQRFQVRMLLQSMQSFDFVFSLLLMKNILGFAHELSQALQKKDQDIVNAMKLIEVYKRNLQKNERKWMGLF</sequence>
<dbReference type="PANTHER" id="PTHR11697">
    <property type="entry name" value="GENERAL TRANSCRIPTION FACTOR 2-RELATED ZINC FINGER PROTEIN"/>
    <property type="match status" value="1"/>
</dbReference>
<dbReference type="Proteomes" id="UP000027120">
    <property type="component" value="Unassembled WGS sequence"/>
</dbReference>
<reference evidence="1 2" key="1">
    <citation type="submission" date="2014-04" db="EMBL/GenBank/DDBJ databases">
        <authorList>
            <consortium name="International Citrus Genome Consortium"/>
            <person name="Gmitter F."/>
            <person name="Chen C."/>
            <person name="Farmerie W."/>
            <person name="Harkins T."/>
            <person name="Desany B."/>
            <person name="Mohiuddin M."/>
            <person name="Kodira C."/>
            <person name="Borodovsky M."/>
            <person name="Lomsadze A."/>
            <person name="Burns P."/>
            <person name="Jenkins J."/>
            <person name="Prochnik S."/>
            <person name="Shu S."/>
            <person name="Chapman J."/>
            <person name="Pitluck S."/>
            <person name="Schmutz J."/>
            <person name="Rokhsar D."/>
        </authorList>
    </citation>
    <scope>NUCLEOTIDE SEQUENCE</scope>
</reference>
<dbReference type="EMBL" id="KK786580">
    <property type="protein sequence ID" value="KDO39452.1"/>
    <property type="molecule type" value="Genomic_DNA"/>
</dbReference>
<organism evidence="1 2">
    <name type="scientific">Citrus sinensis</name>
    <name type="common">Sweet orange</name>
    <name type="synonym">Citrus aurantium var. sinensis</name>
    <dbReference type="NCBI Taxonomy" id="2711"/>
    <lineage>
        <taxon>Eukaryota</taxon>
        <taxon>Viridiplantae</taxon>
        <taxon>Streptophyta</taxon>
        <taxon>Embryophyta</taxon>
        <taxon>Tracheophyta</taxon>
        <taxon>Spermatophyta</taxon>
        <taxon>Magnoliopsida</taxon>
        <taxon>eudicotyledons</taxon>
        <taxon>Gunneridae</taxon>
        <taxon>Pentapetalae</taxon>
        <taxon>rosids</taxon>
        <taxon>malvids</taxon>
        <taxon>Sapindales</taxon>
        <taxon>Rutaceae</taxon>
        <taxon>Aurantioideae</taxon>
        <taxon>Citrus</taxon>
    </lineage>
</organism>
<dbReference type="InterPro" id="IPR055298">
    <property type="entry name" value="AtLOH3-like"/>
</dbReference>
<proteinExistence type="predicted"/>
<dbReference type="AlphaFoldDB" id="A0A067DKA2"/>
<protein>
    <submittedName>
        <fullName evidence="1">Uncharacterized protein</fullName>
    </submittedName>
</protein>
<dbReference type="STRING" id="2711.A0A067DKA2"/>
<feature type="non-terminal residue" evidence="1">
    <location>
        <position position="167"/>
    </location>
</feature>